<dbReference type="GO" id="GO:0046983">
    <property type="term" value="F:protein dimerization activity"/>
    <property type="evidence" value="ECO:0007669"/>
    <property type="project" value="InterPro"/>
</dbReference>
<dbReference type="GO" id="GO:0043937">
    <property type="term" value="P:regulation of sporulation"/>
    <property type="evidence" value="ECO:0007669"/>
    <property type="project" value="InterPro"/>
</dbReference>
<dbReference type="InterPro" id="IPR037208">
    <property type="entry name" value="Spo0E-like_sf"/>
</dbReference>
<evidence type="ECO:0008006" key="3">
    <source>
        <dbReference type="Google" id="ProtNLM"/>
    </source>
</evidence>
<reference evidence="1 2" key="1">
    <citation type="submission" date="2017-07" db="EMBL/GenBank/DDBJ databases">
        <title>Genome sequencing and assembly of Paenibacillus rigui.</title>
        <authorList>
            <person name="Mayilraj S."/>
        </authorList>
    </citation>
    <scope>NUCLEOTIDE SEQUENCE [LARGE SCALE GENOMIC DNA]</scope>
    <source>
        <strain evidence="1 2">JCM 16352</strain>
    </source>
</reference>
<name>A0A229UH61_9BACL</name>
<gene>
    <name evidence="1" type="ORF">CF651_29115</name>
</gene>
<dbReference type="EMBL" id="NMQW01000057">
    <property type="protein sequence ID" value="OXM82733.1"/>
    <property type="molecule type" value="Genomic_DNA"/>
</dbReference>
<keyword evidence="2" id="KW-1185">Reference proteome</keyword>
<evidence type="ECO:0000313" key="1">
    <source>
        <dbReference type="EMBL" id="OXM82733.1"/>
    </source>
</evidence>
<dbReference type="InterPro" id="IPR018540">
    <property type="entry name" value="Spo0E-like"/>
</dbReference>
<evidence type="ECO:0000313" key="2">
    <source>
        <dbReference type="Proteomes" id="UP000215509"/>
    </source>
</evidence>
<organism evidence="1 2">
    <name type="scientific">Paenibacillus rigui</name>
    <dbReference type="NCBI Taxonomy" id="554312"/>
    <lineage>
        <taxon>Bacteria</taxon>
        <taxon>Bacillati</taxon>
        <taxon>Bacillota</taxon>
        <taxon>Bacilli</taxon>
        <taxon>Bacillales</taxon>
        <taxon>Paenibacillaceae</taxon>
        <taxon>Paenibacillus</taxon>
    </lineage>
</organism>
<dbReference type="Proteomes" id="UP000215509">
    <property type="component" value="Unassembled WGS sequence"/>
</dbReference>
<proteinExistence type="predicted"/>
<dbReference type="Gene3D" id="4.10.280.10">
    <property type="entry name" value="Helix-loop-helix DNA-binding domain"/>
    <property type="match status" value="1"/>
</dbReference>
<comment type="caution">
    <text evidence="1">The sequence shown here is derived from an EMBL/GenBank/DDBJ whole genome shotgun (WGS) entry which is preliminary data.</text>
</comment>
<accession>A0A229UH61</accession>
<dbReference type="AlphaFoldDB" id="A0A229UH61"/>
<protein>
    <recommendedName>
        <fullName evidence="3">Aspartyl-phosphate phosphatase Spo0E family protein</fullName>
    </recommendedName>
</protein>
<dbReference type="Pfam" id="PF09388">
    <property type="entry name" value="SpoOE-like"/>
    <property type="match status" value="1"/>
</dbReference>
<dbReference type="InterPro" id="IPR036638">
    <property type="entry name" value="HLH_DNA-bd_sf"/>
</dbReference>
<dbReference type="SUPFAM" id="SSF140500">
    <property type="entry name" value="BAS1536-like"/>
    <property type="match status" value="1"/>
</dbReference>
<sequence length="65" mass="7633">MDSEGLGQMIEDLKKMLIDVAARRKFNLQHPEVQQISRTLDGYILEYMQRPREAAKQQTRQVLSE</sequence>